<feature type="transmembrane region" description="Helical" evidence="6">
    <location>
        <begin position="165"/>
        <end position="186"/>
    </location>
</feature>
<evidence type="ECO:0000256" key="1">
    <source>
        <dbReference type="ARBA" id="ARBA00004141"/>
    </source>
</evidence>
<name>A0ABW5LMB5_9FLAO</name>
<dbReference type="RefSeq" id="WP_379664694.1">
    <property type="nucleotide sequence ID" value="NZ_JBHULH010000001.1"/>
</dbReference>
<evidence type="ECO:0000256" key="5">
    <source>
        <dbReference type="ARBA" id="ARBA00023136"/>
    </source>
</evidence>
<comment type="caution">
    <text evidence="7">The sequence shown here is derived from an EMBL/GenBank/DDBJ whole genome shotgun (WGS) entry which is preliminary data.</text>
</comment>
<dbReference type="InterPro" id="IPR012506">
    <property type="entry name" value="TMEM86B-like"/>
</dbReference>
<gene>
    <name evidence="7" type="ORF">ACFSRZ_01225</name>
</gene>
<dbReference type="Proteomes" id="UP001597508">
    <property type="component" value="Unassembled WGS sequence"/>
</dbReference>
<keyword evidence="4 6" id="KW-1133">Transmembrane helix</keyword>
<sequence>MKLTKTTVASIFFLLVAIADIYAILVDNRDIEMIAKPLITTSLVVLYLLSVKKPNFWYVSAVFFSFWGDVLLMFPDQYFVLGLASFLLAHILYITVSSKFVSKTPVSKIITHSIPFALILFGLMYMIYPNLGDLLIPVIVYGIVISVFGVVTLLVYTGKKTTENLWLFLGALTFIVSDSILALNKFYEASEILGISIMITYIIAQYLICKAIIIKSTKK</sequence>
<feature type="transmembrane region" description="Helical" evidence="6">
    <location>
        <begin position="33"/>
        <end position="49"/>
    </location>
</feature>
<keyword evidence="8" id="KW-1185">Reference proteome</keyword>
<organism evidence="7 8">
    <name type="scientific">Pseudotenacibaculum haliotis</name>
    <dbReference type="NCBI Taxonomy" id="1862138"/>
    <lineage>
        <taxon>Bacteria</taxon>
        <taxon>Pseudomonadati</taxon>
        <taxon>Bacteroidota</taxon>
        <taxon>Flavobacteriia</taxon>
        <taxon>Flavobacteriales</taxon>
        <taxon>Flavobacteriaceae</taxon>
        <taxon>Pseudotenacibaculum</taxon>
    </lineage>
</organism>
<comment type="subcellular location">
    <subcellularLocation>
        <location evidence="1">Membrane</location>
        <topology evidence="1">Multi-pass membrane protein</topology>
    </subcellularLocation>
</comment>
<dbReference type="PANTHER" id="PTHR31885">
    <property type="entry name" value="GH04784P"/>
    <property type="match status" value="1"/>
</dbReference>
<feature type="transmembrane region" description="Helical" evidence="6">
    <location>
        <begin position="134"/>
        <end position="156"/>
    </location>
</feature>
<comment type="similarity">
    <text evidence="2">Belongs to the TMEM86 family.</text>
</comment>
<proteinExistence type="inferred from homology"/>
<feature type="transmembrane region" description="Helical" evidence="6">
    <location>
        <begin position="80"/>
        <end position="97"/>
    </location>
</feature>
<dbReference type="EMBL" id="JBHULH010000001">
    <property type="protein sequence ID" value="MFD2565970.1"/>
    <property type="molecule type" value="Genomic_DNA"/>
</dbReference>
<feature type="transmembrane region" description="Helical" evidence="6">
    <location>
        <begin position="109"/>
        <end position="128"/>
    </location>
</feature>
<feature type="transmembrane region" description="Helical" evidence="6">
    <location>
        <begin position="56"/>
        <end position="74"/>
    </location>
</feature>
<accession>A0ABW5LMB5</accession>
<keyword evidence="3 6" id="KW-0812">Transmembrane</keyword>
<evidence type="ECO:0000313" key="7">
    <source>
        <dbReference type="EMBL" id="MFD2565970.1"/>
    </source>
</evidence>
<evidence type="ECO:0000256" key="6">
    <source>
        <dbReference type="SAM" id="Phobius"/>
    </source>
</evidence>
<protein>
    <submittedName>
        <fullName evidence="7">Lysoplasmalogenase</fullName>
    </submittedName>
</protein>
<keyword evidence="5 6" id="KW-0472">Membrane</keyword>
<evidence type="ECO:0000256" key="2">
    <source>
        <dbReference type="ARBA" id="ARBA00007375"/>
    </source>
</evidence>
<evidence type="ECO:0000256" key="4">
    <source>
        <dbReference type="ARBA" id="ARBA00022989"/>
    </source>
</evidence>
<evidence type="ECO:0000313" key="8">
    <source>
        <dbReference type="Proteomes" id="UP001597508"/>
    </source>
</evidence>
<feature type="transmembrane region" description="Helical" evidence="6">
    <location>
        <begin position="192"/>
        <end position="213"/>
    </location>
</feature>
<dbReference type="Pfam" id="PF07947">
    <property type="entry name" value="YhhN"/>
    <property type="match status" value="1"/>
</dbReference>
<evidence type="ECO:0000256" key="3">
    <source>
        <dbReference type="ARBA" id="ARBA00022692"/>
    </source>
</evidence>
<reference evidence="8" key="1">
    <citation type="journal article" date="2019" name="Int. J. Syst. Evol. Microbiol.">
        <title>The Global Catalogue of Microorganisms (GCM) 10K type strain sequencing project: providing services to taxonomists for standard genome sequencing and annotation.</title>
        <authorList>
            <consortium name="The Broad Institute Genomics Platform"/>
            <consortium name="The Broad Institute Genome Sequencing Center for Infectious Disease"/>
            <person name="Wu L."/>
            <person name="Ma J."/>
        </authorList>
    </citation>
    <scope>NUCLEOTIDE SEQUENCE [LARGE SCALE GENOMIC DNA]</scope>
    <source>
        <strain evidence="8">KCTC 52127</strain>
    </source>
</reference>
<dbReference type="PANTHER" id="PTHR31885:SF6">
    <property type="entry name" value="GH04784P"/>
    <property type="match status" value="1"/>
</dbReference>